<dbReference type="AlphaFoldDB" id="A0A409W3E0"/>
<dbReference type="Pfam" id="PF01509">
    <property type="entry name" value="TruB_N"/>
    <property type="match status" value="1"/>
</dbReference>
<comment type="similarity">
    <text evidence="2">Belongs to the pseudouridine synthase TruB family.</text>
</comment>
<comment type="catalytic activity">
    <reaction evidence="1">
        <text>a uridine in mRNA = a pseudouridine in mRNA</text>
        <dbReference type="Rhea" id="RHEA:56644"/>
        <dbReference type="Rhea" id="RHEA-COMP:14658"/>
        <dbReference type="Rhea" id="RHEA-COMP:14659"/>
        <dbReference type="ChEBI" id="CHEBI:65314"/>
        <dbReference type="ChEBI" id="CHEBI:65315"/>
    </reaction>
</comment>
<dbReference type="GO" id="GO:0006400">
    <property type="term" value="P:tRNA modification"/>
    <property type="evidence" value="ECO:0007669"/>
    <property type="project" value="TreeGrafter"/>
</dbReference>
<evidence type="ECO:0000256" key="4">
    <source>
        <dbReference type="ARBA" id="ARBA00022694"/>
    </source>
</evidence>
<comment type="caution">
    <text evidence="7">The sequence shown here is derived from an EMBL/GenBank/DDBJ whole genome shotgun (WGS) entry which is preliminary data.</text>
</comment>
<evidence type="ECO:0000313" key="8">
    <source>
        <dbReference type="Proteomes" id="UP000284706"/>
    </source>
</evidence>
<evidence type="ECO:0000313" key="7">
    <source>
        <dbReference type="EMBL" id="PPQ73029.1"/>
    </source>
</evidence>
<gene>
    <name evidence="7" type="ORF">CVT26_014677</name>
</gene>
<dbReference type="SUPFAM" id="SSF55120">
    <property type="entry name" value="Pseudouridine synthase"/>
    <property type="match status" value="1"/>
</dbReference>
<dbReference type="GO" id="GO:0003723">
    <property type="term" value="F:RNA binding"/>
    <property type="evidence" value="ECO:0007669"/>
    <property type="project" value="InterPro"/>
</dbReference>
<dbReference type="PANTHER" id="PTHR13767">
    <property type="entry name" value="TRNA-PSEUDOURIDINE SYNTHASE"/>
    <property type="match status" value="1"/>
</dbReference>
<evidence type="ECO:0000256" key="3">
    <source>
        <dbReference type="ARBA" id="ARBA00012787"/>
    </source>
</evidence>
<dbReference type="GO" id="GO:1990481">
    <property type="term" value="P:mRNA pseudouridine synthesis"/>
    <property type="evidence" value="ECO:0007669"/>
    <property type="project" value="TreeGrafter"/>
</dbReference>
<keyword evidence="4" id="KW-0819">tRNA processing</keyword>
<keyword evidence="5" id="KW-0413">Isomerase</keyword>
<keyword evidence="8" id="KW-1185">Reference proteome</keyword>
<dbReference type="PANTHER" id="PTHR13767:SF2">
    <property type="entry name" value="PSEUDOURIDYLATE SYNTHASE TRUB1"/>
    <property type="match status" value="1"/>
</dbReference>
<dbReference type="InterPro" id="IPR014780">
    <property type="entry name" value="tRNA_psdUridine_synth_TruB"/>
</dbReference>
<evidence type="ECO:0000259" key="6">
    <source>
        <dbReference type="Pfam" id="PF01509"/>
    </source>
</evidence>
<name>A0A409W3E0_9AGAR</name>
<dbReference type="InterPro" id="IPR020103">
    <property type="entry name" value="PsdUridine_synth_cat_dom_sf"/>
</dbReference>
<evidence type="ECO:0000256" key="1">
    <source>
        <dbReference type="ARBA" id="ARBA00001166"/>
    </source>
</evidence>
<dbReference type="EMBL" id="NHYE01005427">
    <property type="protein sequence ID" value="PPQ73029.1"/>
    <property type="molecule type" value="Genomic_DNA"/>
</dbReference>
<proteinExistence type="inferred from homology"/>
<evidence type="ECO:0000256" key="5">
    <source>
        <dbReference type="ARBA" id="ARBA00023235"/>
    </source>
</evidence>
<dbReference type="InParanoid" id="A0A409W3E0"/>
<accession>A0A409W3E0</accession>
<dbReference type="Gene3D" id="3.30.2350.10">
    <property type="entry name" value="Pseudouridine synthase"/>
    <property type="match status" value="1"/>
</dbReference>
<sequence>MSIVNDLQQLVARSRLFVDAEKLSKIKDKKLDRRRGKHGRESIKIGQGGTLDPLADGVLVIGVGKATKKLNEFLTCTKAGNIKLPRTQVIYTAY</sequence>
<reference evidence="7 8" key="1">
    <citation type="journal article" date="2018" name="Evol. Lett.">
        <title>Horizontal gene cluster transfer increased hallucinogenic mushroom diversity.</title>
        <authorList>
            <person name="Reynolds H.T."/>
            <person name="Vijayakumar V."/>
            <person name="Gluck-Thaler E."/>
            <person name="Korotkin H.B."/>
            <person name="Matheny P.B."/>
            <person name="Slot J.C."/>
        </authorList>
    </citation>
    <scope>NUCLEOTIDE SEQUENCE [LARGE SCALE GENOMIC DNA]</scope>
    <source>
        <strain evidence="7 8">SRW20</strain>
    </source>
</reference>
<dbReference type="OrthoDB" id="9995526at2759"/>
<protein>
    <recommendedName>
        <fullName evidence="3">tRNA pseudouridine(55) synthase</fullName>
        <ecNumber evidence="3">5.4.99.25</ecNumber>
    </recommendedName>
</protein>
<dbReference type="GO" id="GO:0160148">
    <property type="term" value="F:tRNA pseudouridine(55) synthase activity"/>
    <property type="evidence" value="ECO:0007669"/>
    <property type="project" value="UniProtKB-EC"/>
</dbReference>
<evidence type="ECO:0000256" key="2">
    <source>
        <dbReference type="ARBA" id="ARBA00008999"/>
    </source>
</evidence>
<dbReference type="EC" id="5.4.99.25" evidence="3"/>
<dbReference type="STRING" id="231916.A0A409W3E0"/>
<feature type="domain" description="Pseudouridine synthase II N-terminal" evidence="6">
    <location>
        <begin position="43"/>
        <end position="79"/>
    </location>
</feature>
<organism evidence="7 8">
    <name type="scientific">Gymnopilus dilepis</name>
    <dbReference type="NCBI Taxonomy" id="231916"/>
    <lineage>
        <taxon>Eukaryota</taxon>
        <taxon>Fungi</taxon>
        <taxon>Dikarya</taxon>
        <taxon>Basidiomycota</taxon>
        <taxon>Agaricomycotina</taxon>
        <taxon>Agaricomycetes</taxon>
        <taxon>Agaricomycetidae</taxon>
        <taxon>Agaricales</taxon>
        <taxon>Agaricineae</taxon>
        <taxon>Hymenogastraceae</taxon>
        <taxon>Gymnopilus</taxon>
    </lineage>
</organism>
<dbReference type="Proteomes" id="UP000284706">
    <property type="component" value="Unassembled WGS sequence"/>
</dbReference>
<dbReference type="GO" id="GO:0005634">
    <property type="term" value="C:nucleus"/>
    <property type="evidence" value="ECO:0007669"/>
    <property type="project" value="TreeGrafter"/>
</dbReference>
<dbReference type="InterPro" id="IPR002501">
    <property type="entry name" value="PsdUridine_synth_N"/>
</dbReference>